<dbReference type="InterPro" id="IPR018490">
    <property type="entry name" value="cNMP-bd_dom_sf"/>
</dbReference>
<keyword evidence="2" id="KW-0238">DNA-binding</keyword>
<dbReference type="GO" id="GO:0006355">
    <property type="term" value="P:regulation of DNA-templated transcription"/>
    <property type="evidence" value="ECO:0007669"/>
    <property type="project" value="InterPro"/>
</dbReference>
<comment type="caution">
    <text evidence="6">The sequence shown here is derived from an EMBL/GenBank/DDBJ whole genome shotgun (WGS) entry which is preliminary data.</text>
</comment>
<dbReference type="SUPFAM" id="SSF55781">
    <property type="entry name" value="GAF domain-like"/>
    <property type="match status" value="1"/>
</dbReference>
<reference evidence="6 7" key="1">
    <citation type="submission" date="2019-09" db="EMBL/GenBank/DDBJ databases">
        <title>Genome sequence of Rhodovastum atsumiense, a diverse member of the Acetobacteraceae family of non-sulfur purple photosynthetic bacteria.</title>
        <authorList>
            <person name="Meyer T."/>
            <person name="Kyndt J."/>
        </authorList>
    </citation>
    <scope>NUCLEOTIDE SEQUENCE [LARGE SCALE GENOMIC DNA]</scope>
    <source>
        <strain evidence="6 7">DSM 21279</strain>
    </source>
</reference>
<dbReference type="InterPro" id="IPR029016">
    <property type="entry name" value="GAF-like_dom_sf"/>
</dbReference>
<dbReference type="OrthoDB" id="9805953at2"/>
<evidence type="ECO:0000313" key="6">
    <source>
        <dbReference type="EMBL" id="KAA5612206.1"/>
    </source>
</evidence>
<dbReference type="Pfam" id="PF01590">
    <property type="entry name" value="GAF"/>
    <property type="match status" value="1"/>
</dbReference>
<keyword evidence="1" id="KW-0805">Transcription regulation</keyword>
<dbReference type="Gene3D" id="2.60.120.10">
    <property type="entry name" value="Jelly Rolls"/>
    <property type="match status" value="1"/>
</dbReference>
<feature type="compositionally biased region" description="Pro residues" evidence="4">
    <location>
        <begin position="318"/>
        <end position="327"/>
    </location>
</feature>
<evidence type="ECO:0000256" key="3">
    <source>
        <dbReference type="ARBA" id="ARBA00023163"/>
    </source>
</evidence>
<feature type="domain" description="HTH crp-type" evidence="5">
    <location>
        <begin position="476"/>
        <end position="550"/>
    </location>
</feature>
<dbReference type="InterPro" id="IPR014710">
    <property type="entry name" value="RmlC-like_jellyroll"/>
</dbReference>
<name>A0A5M6IV73_9PROT</name>
<dbReference type="RefSeq" id="WP_150040814.1">
    <property type="nucleotide sequence ID" value="NZ_OW485601.1"/>
</dbReference>
<evidence type="ECO:0000256" key="4">
    <source>
        <dbReference type="SAM" id="MobiDB-lite"/>
    </source>
</evidence>
<dbReference type="InterPro" id="IPR012318">
    <property type="entry name" value="HTH_CRP"/>
</dbReference>
<dbReference type="SUPFAM" id="SSF51206">
    <property type="entry name" value="cAMP-binding domain-like"/>
    <property type="match status" value="1"/>
</dbReference>
<evidence type="ECO:0000259" key="5">
    <source>
        <dbReference type="PROSITE" id="PS51063"/>
    </source>
</evidence>
<evidence type="ECO:0000256" key="2">
    <source>
        <dbReference type="ARBA" id="ARBA00023125"/>
    </source>
</evidence>
<dbReference type="Proteomes" id="UP000325255">
    <property type="component" value="Unassembled WGS sequence"/>
</dbReference>
<dbReference type="InterPro" id="IPR036388">
    <property type="entry name" value="WH-like_DNA-bd_sf"/>
</dbReference>
<dbReference type="EMBL" id="VWPK01000014">
    <property type="protein sequence ID" value="KAA5612206.1"/>
    <property type="molecule type" value="Genomic_DNA"/>
</dbReference>
<evidence type="ECO:0000313" key="7">
    <source>
        <dbReference type="Proteomes" id="UP000325255"/>
    </source>
</evidence>
<keyword evidence="7" id="KW-1185">Reference proteome</keyword>
<dbReference type="GO" id="GO:0003677">
    <property type="term" value="F:DNA binding"/>
    <property type="evidence" value="ECO:0007669"/>
    <property type="project" value="UniProtKB-KW"/>
</dbReference>
<keyword evidence="3" id="KW-0804">Transcription</keyword>
<dbReference type="PROSITE" id="PS51063">
    <property type="entry name" value="HTH_CRP_2"/>
    <property type="match status" value="1"/>
</dbReference>
<protein>
    <submittedName>
        <fullName evidence="6">Helix-turn-helix domain-containing protein</fullName>
    </submittedName>
</protein>
<dbReference type="SUPFAM" id="SSF46785">
    <property type="entry name" value="Winged helix' DNA-binding domain"/>
    <property type="match status" value="1"/>
</dbReference>
<evidence type="ECO:0000256" key="1">
    <source>
        <dbReference type="ARBA" id="ARBA00023015"/>
    </source>
</evidence>
<dbReference type="AlphaFoldDB" id="A0A5M6IV73"/>
<dbReference type="Gene3D" id="1.10.10.10">
    <property type="entry name" value="Winged helix-like DNA-binding domain superfamily/Winged helix DNA-binding domain"/>
    <property type="match status" value="1"/>
</dbReference>
<feature type="region of interest" description="Disordered" evidence="4">
    <location>
        <begin position="314"/>
        <end position="344"/>
    </location>
</feature>
<accession>A0A5M6IV73</accession>
<dbReference type="Gene3D" id="3.30.450.40">
    <property type="match status" value="1"/>
</dbReference>
<dbReference type="InterPro" id="IPR003018">
    <property type="entry name" value="GAF"/>
</dbReference>
<dbReference type="Pfam" id="PF13545">
    <property type="entry name" value="HTH_Crp_2"/>
    <property type="match status" value="1"/>
</dbReference>
<dbReference type="InterPro" id="IPR036390">
    <property type="entry name" value="WH_DNA-bd_sf"/>
</dbReference>
<sequence length="560" mass="60535">MTGRASVQSCQVSAVQDELAGAPHPLMLARHHFLAHGVVPAGVPLAILRSWQRSAAHGLDPANALAEEAVSRTELREVLERNQDLVQAAWGEIETLCRDTEAAGGIVVLTDPDGVILVRAGSTSFAEQADRIALRPGMRWSEPVVGTNAIGTALFERREISVFGAEHFLAPHSVLSCSATPVFGPRGEIVGVLDLSSSAQLPHGYTLALVRRAAEQIERLLFQRAFSTQEQMHLHSNPYLLGSPHEGLLAFDGDRLVGANRNAVSLLGLAWSAIGSVRFDQLFSVQQASIQRNASSDECLVQTMRGSTLFARLQQPPRSRPPIPQAAPPGDVTPRPIPPGGGPELPAREALERLLTNVPPGQLRTRRLKPGHLLYGAEEANEGRPCIVVVRSGRLRCFISFEGKELTLFMLEAGDAILLHPQSILEAKKSCDVAIMRQSTFRALASNDPNLGLSMMSAVEWMLQKSIRIIEEMAFHGVKHRLVRVLCETADRDGRHTEHGTVIDIAPNGEDLAMQVGATRQSVSTVIAGLIRAGVIQRMGSCAIVVPSLERLKAEVQTPG</sequence>
<organism evidence="6 7">
    <name type="scientific">Rhodovastum atsumiense</name>
    <dbReference type="NCBI Taxonomy" id="504468"/>
    <lineage>
        <taxon>Bacteria</taxon>
        <taxon>Pseudomonadati</taxon>
        <taxon>Pseudomonadota</taxon>
        <taxon>Alphaproteobacteria</taxon>
        <taxon>Acetobacterales</taxon>
        <taxon>Acetobacteraceae</taxon>
        <taxon>Rhodovastum</taxon>
    </lineage>
</organism>
<gene>
    <name evidence="6" type="ORF">F1189_11130</name>
</gene>
<proteinExistence type="predicted"/>